<accession>A0A6A2ZYF9</accession>
<reference evidence="2" key="1">
    <citation type="submission" date="2019-09" db="EMBL/GenBank/DDBJ databases">
        <title>Draft genome information of white flower Hibiscus syriacus.</title>
        <authorList>
            <person name="Kim Y.-M."/>
        </authorList>
    </citation>
    <scope>NUCLEOTIDE SEQUENCE [LARGE SCALE GENOMIC DNA]</scope>
    <source>
        <strain evidence="2">YM2019G1</strain>
    </source>
</reference>
<keyword evidence="3" id="KW-1185">Reference proteome</keyword>
<dbReference type="InterPro" id="IPR045889">
    <property type="entry name" value="MES/HNL"/>
</dbReference>
<proteinExistence type="predicted"/>
<dbReference type="FunFam" id="3.40.50.1820:FF:000051">
    <property type="entry name" value="(S)-hydroxynitrile lyase"/>
    <property type="match status" value="1"/>
</dbReference>
<gene>
    <name evidence="2" type="ORF">F3Y22_tig00110678pilonHSYRG00182</name>
</gene>
<sequence length="265" mass="29865">MEKKKEGHFVLVHGACHGAWCWYKVIAQLKSMGHKVTALDMAGSGVHPKQVHEIHSFSDYFEPLMTFMASLKPEEKVILVGHSFGGYSIATAMERFHEQVAVAVFATAFMPSPNLPYLTLSQQFDETMDSDKTMDTEYVFPNGTDKPPTSGLLGPNFMATKLYQLSPPEARDLALALTLVRHVGLFHDEESIKAVAVTNEKYGSVHRVFFVCCKDYVIKEEYQRWMIKNNPPDEVKSISDSDHMVMFSNPIDLCSCLQEIADKYT</sequence>
<feature type="domain" description="AB hydrolase-1" evidence="1">
    <location>
        <begin position="9"/>
        <end position="252"/>
    </location>
</feature>
<dbReference type="GO" id="GO:0080030">
    <property type="term" value="F:methyl indole-3-acetate esterase activity"/>
    <property type="evidence" value="ECO:0007669"/>
    <property type="project" value="TreeGrafter"/>
</dbReference>
<dbReference type="Pfam" id="PF12697">
    <property type="entry name" value="Abhydrolase_6"/>
    <property type="match status" value="1"/>
</dbReference>
<dbReference type="InterPro" id="IPR029058">
    <property type="entry name" value="AB_hydrolase_fold"/>
</dbReference>
<comment type="caution">
    <text evidence="2">The sequence shown here is derived from an EMBL/GenBank/DDBJ whole genome shotgun (WGS) entry which is preliminary data.</text>
</comment>
<dbReference type="AlphaFoldDB" id="A0A6A2ZYF9"/>
<dbReference type="PANTHER" id="PTHR10992:SF1080">
    <property type="entry name" value="METHYLESTERASE 10-LIKE"/>
    <property type="match status" value="1"/>
</dbReference>
<name>A0A6A2ZYF9_HIBSY</name>
<evidence type="ECO:0000313" key="2">
    <source>
        <dbReference type="EMBL" id="KAE8695925.1"/>
    </source>
</evidence>
<dbReference type="GO" id="GO:0009694">
    <property type="term" value="P:jasmonic acid metabolic process"/>
    <property type="evidence" value="ECO:0007669"/>
    <property type="project" value="TreeGrafter"/>
</dbReference>
<dbReference type="GO" id="GO:0009696">
    <property type="term" value="P:salicylic acid metabolic process"/>
    <property type="evidence" value="ECO:0007669"/>
    <property type="project" value="TreeGrafter"/>
</dbReference>
<protein>
    <submittedName>
        <fullName evidence="2">Methyl esterase 10</fullName>
    </submittedName>
</protein>
<dbReference type="InterPro" id="IPR000073">
    <property type="entry name" value="AB_hydrolase_1"/>
</dbReference>
<organism evidence="2 3">
    <name type="scientific">Hibiscus syriacus</name>
    <name type="common">Rose of Sharon</name>
    <dbReference type="NCBI Taxonomy" id="106335"/>
    <lineage>
        <taxon>Eukaryota</taxon>
        <taxon>Viridiplantae</taxon>
        <taxon>Streptophyta</taxon>
        <taxon>Embryophyta</taxon>
        <taxon>Tracheophyta</taxon>
        <taxon>Spermatophyta</taxon>
        <taxon>Magnoliopsida</taxon>
        <taxon>eudicotyledons</taxon>
        <taxon>Gunneridae</taxon>
        <taxon>Pentapetalae</taxon>
        <taxon>rosids</taxon>
        <taxon>malvids</taxon>
        <taxon>Malvales</taxon>
        <taxon>Malvaceae</taxon>
        <taxon>Malvoideae</taxon>
        <taxon>Hibiscus</taxon>
    </lineage>
</organism>
<dbReference type="Gene3D" id="3.40.50.1820">
    <property type="entry name" value="alpha/beta hydrolase"/>
    <property type="match status" value="1"/>
</dbReference>
<dbReference type="EMBL" id="VEPZ02001071">
    <property type="protein sequence ID" value="KAE8695925.1"/>
    <property type="molecule type" value="Genomic_DNA"/>
</dbReference>
<dbReference type="GO" id="GO:0080031">
    <property type="term" value="F:methyl salicylate esterase activity"/>
    <property type="evidence" value="ECO:0007669"/>
    <property type="project" value="TreeGrafter"/>
</dbReference>
<evidence type="ECO:0000259" key="1">
    <source>
        <dbReference type="Pfam" id="PF12697"/>
    </source>
</evidence>
<dbReference type="SUPFAM" id="SSF53474">
    <property type="entry name" value="alpha/beta-Hydrolases"/>
    <property type="match status" value="1"/>
</dbReference>
<dbReference type="PANTHER" id="PTHR10992">
    <property type="entry name" value="METHYLESTERASE FAMILY MEMBER"/>
    <property type="match status" value="1"/>
</dbReference>
<dbReference type="Proteomes" id="UP000436088">
    <property type="component" value="Unassembled WGS sequence"/>
</dbReference>
<dbReference type="GO" id="GO:0080032">
    <property type="term" value="F:methyl jasmonate esterase activity"/>
    <property type="evidence" value="ECO:0007669"/>
    <property type="project" value="TreeGrafter"/>
</dbReference>
<evidence type="ECO:0000313" key="3">
    <source>
        <dbReference type="Proteomes" id="UP000436088"/>
    </source>
</evidence>